<evidence type="ECO:0008006" key="7">
    <source>
        <dbReference type="Google" id="ProtNLM"/>
    </source>
</evidence>
<dbReference type="Proteomes" id="UP000070483">
    <property type="component" value="Unassembled WGS sequence"/>
</dbReference>
<sequence>MENNEKEMKSWEYIIQTKKEHIDFINKIIEAYDGLGNVRTLDNQNGLIKILTNSYLLDDMDKAIETLKQKNIEMEVLEKREWLGVL</sequence>
<protein>
    <recommendedName>
        <fullName evidence="7">DUF4911 domain-containing protein</fullName>
    </recommendedName>
</protein>
<dbReference type="EMBL" id="AP019834">
    <property type="protein sequence ID" value="BBM47300.1"/>
    <property type="molecule type" value="Genomic_DNA"/>
</dbReference>
<keyword evidence="4" id="KW-1185">Reference proteome</keyword>
<evidence type="ECO:0000313" key="3">
    <source>
        <dbReference type="EMBL" id="KXB59757.1"/>
    </source>
</evidence>
<accession>A0A133ZWE7</accession>
<reference evidence="1 5" key="3">
    <citation type="submission" date="2019-07" db="EMBL/GenBank/DDBJ databases">
        <title>Complete Genome Sequence of Leptotrichia wadei Strain JMUB3933.</title>
        <authorList>
            <person name="Watanabe S."/>
            <person name="Cui L."/>
        </authorList>
    </citation>
    <scope>NUCLEOTIDE SEQUENCE [LARGE SCALE GENOMIC DNA]</scope>
    <source>
        <strain evidence="1 5">JMUB3933</strain>
    </source>
</reference>
<dbReference type="RefSeq" id="WP_018449800.1">
    <property type="nucleotide sequence ID" value="NZ_AP019829.2"/>
</dbReference>
<reference evidence="4" key="1">
    <citation type="submission" date="2016-01" db="EMBL/GenBank/DDBJ databases">
        <authorList>
            <person name="Mitreva M."/>
            <person name="Pepin K.H."/>
            <person name="Mihindukulasuriya K.A."/>
            <person name="Fulton R."/>
            <person name="Fronick C."/>
            <person name="O'Laughlin M."/>
            <person name="Miner T."/>
            <person name="Herter B."/>
            <person name="Rosa B.A."/>
            <person name="Cordes M."/>
            <person name="Tomlinson C."/>
            <person name="Wollam A."/>
            <person name="Palsikar V.B."/>
            <person name="Mardis E.R."/>
            <person name="Wilson R.K."/>
        </authorList>
    </citation>
    <scope>NUCLEOTIDE SEQUENCE [LARGE SCALE GENOMIC DNA]</scope>
    <source>
        <strain evidence="4">KA00185</strain>
    </source>
</reference>
<dbReference type="EMBL" id="AP019835">
    <property type="protein sequence ID" value="BBM49533.1"/>
    <property type="molecule type" value="Genomic_DNA"/>
</dbReference>
<evidence type="ECO:0000313" key="2">
    <source>
        <dbReference type="EMBL" id="BBM49533.1"/>
    </source>
</evidence>
<dbReference type="Proteomes" id="UP000321397">
    <property type="component" value="Chromosome"/>
</dbReference>
<proteinExistence type="predicted"/>
<evidence type="ECO:0000313" key="5">
    <source>
        <dbReference type="Proteomes" id="UP000321397"/>
    </source>
</evidence>
<evidence type="ECO:0000313" key="1">
    <source>
        <dbReference type="EMBL" id="BBM47300.1"/>
    </source>
</evidence>
<dbReference type="PATRIC" id="fig|157687.3.peg.2244"/>
<dbReference type="OrthoDB" id="5688at2"/>
<reference evidence="2 6" key="4">
    <citation type="submission" date="2019-07" db="EMBL/GenBank/DDBJ databases">
        <title>Complete Genome Sequence of Leptotrichia wadei Strain JMUB3934.</title>
        <authorList>
            <person name="Watanabe S."/>
            <person name="Cui L."/>
        </authorList>
    </citation>
    <scope>NUCLEOTIDE SEQUENCE [LARGE SCALE GENOMIC DNA]</scope>
    <source>
        <strain evidence="2 6">JMUB3934</strain>
    </source>
</reference>
<dbReference type="STRING" id="157687.HMPREF3180_02240"/>
<dbReference type="Proteomes" id="UP000321501">
    <property type="component" value="Chromosome"/>
</dbReference>
<evidence type="ECO:0000313" key="6">
    <source>
        <dbReference type="Proteomes" id="UP000321501"/>
    </source>
</evidence>
<organism evidence="3 4">
    <name type="scientific">Leptotrichia wadei</name>
    <dbReference type="NCBI Taxonomy" id="157687"/>
    <lineage>
        <taxon>Bacteria</taxon>
        <taxon>Fusobacteriati</taxon>
        <taxon>Fusobacteriota</taxon>
        <taxon>Fusobacteriia</taxon>
        <taxon>Fusobacteriales</taxon>
        <taxon>Leptotrichiaceae</taxon>
        <taxon>Leptotrichia</taxon>
    </lineage>
</organism>
<dbReference type="AlphaFoldDB" id="A0A133ZWE7"/>
<dbReference type="Pfam" id="PF16256">
    <property type="entry name" value="DUF4911"/>
    <property type="match status" value="1"/>
</dbReference>
<dbReference type="GeneID" id="84804145"/>
<evidence type="ECO:0000313" key="4">
    <source>
        <dbReference type="Proteomes" id="UP000070483"/>
    </source>
</evidence>
<dbReference type="EMBL" id="LSDD01000164">
    <property type="protein sequence ID" value="KXB59757.1"/>
    <property type="molecule type" value="Genomic_DNA"/>
</dbReference>
<name>A0A133ZWE7_9FUSO</name>
<dbReference type="InterPro" id="IPR032587">
    <property type="entry name" value="DUF4911"/>
</dbReference>
<reference evidence="3" key="2">
    <citation type="submission" date="2016-01" db="EMBL/GenBank/DDBJ databases">
        <authorList>
            <person name="Oliw E.H."/>
        </authorList>
    </citation>
    <scope>NUCLEOTIDE SEQUENCE [LARGE SCALE GENOMIC DNA]</scope>
    <source>
        <strain evidence="3">KA00185</strain>
    </source>
</reference>
<gene>
    <name evidence="3" type="ORF">HMPREF3180_02240</name>
    <name evidence="1" type="ORF">JMUB3933_0800</name>
    <name evidence="2" type="ORF">JMUB3934_0828</name>
</gene>